<gene>
    <name evidence="1" type="ORF">VPARA_23190</name>
</gene>
<name>A0A0H2M6G5_VARPD</name>
<dbReference type="PATRIC" id="fig|34073.19.peg.2378"/>
<evidence type="ECO:0000313" key="2">
    <source>
        <dbReference type="Proteomes" id="UP000035170"/>
    </source>
</evidence>
<dbReference type="Proteomes" id="UP000035170">
    <property type="component" value="Unassembled WGS sequence"/>
</dbReference>
<protein>
    <submittedName>
        <fullName evidence="1">Uncharacterized protein</fullName>
    </submittedName>
</protein>
<organism evidence="1 2">
    <name type="scientific">Variovorax paradoxus</name>
    <dbReference type="NCBI Taxonomy" id="34073"/>
    <lineage>
        <taxon>Bacteria</taxon>
        <taxon>Pseudomonadati</taxon>
        <taxon>Pseudomonadota</taxon>
        <taxon>Betaproteobacteria</taxon>
        <taxon>Burkholderiales</taxon>
        <taxon>Comamonadaceae</taxon>
        <taxon>Variovorax</taxon>
    </lineage>
</organism>
<keyword evidence="2" id="KW-1185">Reference proteome</keyword>
<evidence type="ECO:0000313" key="1">
    <source>
        <dbReference type="EMBL" id="KLN56377.1"/>
    </source>
</evidence>
<dbReference type="RefSeq" id="WP_047784625.1">
    <property type="nucleotide sequence ID" value="NZ_JZWI01000011.1"/>
</dbReference>
<reference evidence="1 2" key="1">
    <citation type="submission" date="2015-03" db="EMBL/GenBank/DDBJ databases">
        <title>Genome sequence of Variovorax paradoxus TBEA6.</title>
        <authorList>
            <person name="Poehlein A."/>
            <person name="Schuldes J."/>
            <person name="Wuebbeler J.H."/>
            <person name="Hiessl S."/>
            <person name="Steinbuechel A."/>
            <person name="Daniel R."/>
        </authorList>
    </citation>
    <scope>NUCLEOTIDE SEQUENCE [LARGE SCALE GENOMIC DNA]</scope>
    <source>
        <strain evidence="1 2">TBEA6</strain>
    </source>
</reference>
<dbReference type="EMBL" id="JZWI01000011">
    <property type="protein sequence ID" value="KLN56377.1"/>
    <property type="molecule type" value="Genomic_DNA"/>
</dbReference>
<proteinExistence type="predicted"/>
<accession>A0A0H2M6G5</accession>
<dbReference type="AlphaFoldDB" id="A0A0H2M6G5"/>
<sequence>MTEDDEKQVREELWTLGIENQVLHSMIGALFAVHPQKELMLTNFREQIDSLCRFAPDGIDPEHLVELRARAAQHELALRKIDPIG</sequence>
<comment type="caution">
    <text evidence="1">The sequence shown here is derived from an EMBL/GenBank/DDBJ whole genome shotgun (WGS) entry which is preliminary data.</text>
</comment>